<keyword evidence="3" id="KW-0732">Signal</keyword>
<comment type="caution">
    <text evidence="5">The sequence shown here is derived from an EMBL/GenBank/DDBJ whole genome shotgun (WGS) entry which is preliminary data.</text>
</comment>
<dbReference type="Proteomes" id="UP000440224">
    <property type="component" value="Unassembled WGS sequence"/>
</dbReference>
<feature type="compositionally biased region" description="Low complexity" evidence="1">
    <location>
        <begin position="29"/>
        <end position="46"/>
    </location>
</feature>
<sequence>MTMRRGRWWAAGLLVTGVWTSTPSVWAQGAPGKAATPDKGAAAAPATPTPTPAPSPADADKESARLFEDAKKAHKAFQWDKARDAALAAFKLKPDPAYGLILGQSELQTGKPRDAAEHLELFVREAKSATAIEKQTAQKLLDDAKLKLGTLIIKVNVEGADVSIDGKAVGRSPLVAPLFVDPGSHEVEVKKFGFDPGKELLAVAPATESEMEFALAALPAEPETKQPEPPKKEEPKPPPLPSPKWRTYGMIGGAGLTVIGLGLGVGLTMMANGKSDEADQQLALLRQTTPTTSGLCGAGGFAPNAAGCAKLKDTLSSQDAYTNGAMVGYVIGGVAAIGTLGLFLLPRTPFGRKMMGVNVVPVVGGGQTGGMVVGSF</sequence>
<feature type="domain" description="PEGA" evidence="4">
    <location>
        <begin position="149"/>
        <end position="196"/>
    </location>
</feature>
<feature type="compositionally biased region" description="Basic and acidic residues" evidence="1">
    <location>
        <begin position="222"/>
        <end position="236"/>
    </location>
</feature>
<keyword evidence="2" id="KW-0812">Transmembrane</keyword>
<organism evidence="5 6">
    <name type="scientific">Polyangium spumosum</name>
    <dbReference type="NCBI Taxonomy" id="889282"/>
    <lineage>
        <taxon>Bacteria</taxon>
        <taxon>Pseudomonadati</taxon>
        <taxon>Myxococcota</taxon>
        <taxon>Polyangia</taxon>
        <taxon>Polyangiales</taxon>
        <taxon>Polyangiaceae</taxon>
        <taxon>Polyangium</taxon>
    </lineage>
</organism>
<dbReference type="OrthoDB" id="5502640at2"/>
<feature type="signal peptide" evidence="3">
    <location>
        <begin position="1"/>
        <end position="27"/>
    </location>
</feature>
<dbReference type="AlphaFoldDB" id="A0A6N7PN94"/>
<dbReference type="EMBL" id="WJIE01000002">
    <property type="protein sequence ID" value="MRG91614.1"/>
    <property type="molecule type" value="Genomic_DNA"/>
</dbReference>
<dbReference type="InterPro" id="IPR013229">
    <property type="entry name" value="PEGA"/>
</dbReference>
<evidence type="ECO:0000313" key="6">
    <source>
        <dbReference type="Proteomes" id="UP000440224"/>
    </source>
</evidence>
<proteinExistence type="predicted"/>
<name>A0A6N7PN94_9BACT</name>
<keyword evidence="6" id="KW-1185">Reference proteome</keyword>
<reference evidence="5 6" key="1">
    <citation type="submission" date="2019-10" db="EMBL/GenBank/DDBJ databases">
        <title>A soil myxobacterium in the family Polyangiaceae.</title>
        <authorList>
            <person name="Li Y."/>
            <person name="Wang J."/>
        </authorList>
    </citation>
    <scope>NUCLEOTIDE SEQUENCE [LARGE SCALE GENOMIC DNA]</scope>
    <source>
        <strain evidence="5 6">DSM 14734</strain>
    </source>
</reference>
<feature type="region of interest" description="Disordered" evidence="1">
    <location>
        <begin position="219"/>
        <end position="244"/>
    </location>
</feature>
<accession>A0A6N7PN94</accession>
<gene>
    <name evidence="5" type="ORF">GF068_06710</name>
</gene>
<feature type="transmembrane region" description="Helical" evidence="2">
    <location>
        <begin position="326"/>
        <end position="345"/>
    </location>
</feature>
<evidence type="ECO:0000256" key="3">
    <source>
        <dbReference type="SAM" id="SignalP"/>
    </source>
</evidence>
<keyword evidence="2" id="KW-0472">Membrane</keyword>
<feature type="chain" id="PRO_5026721144" evidence="3">
    <location>
        <begin position="28"/>
        <end position="376"/>
    </location>
</feature>
<dbReference type="Pfam" id="PF08308">
    <property type="entry name" value="PEGA"/>
    <property type="match status" value="1"/>
</dbReference>
<evidence type="ECO:0000313" key="5">
    <source>
        <dbReference type="EMBL" id="MRG91614.1"/>
    </source>
</evidence>
<evidence type="ECO:0000259" key="4">
    <source>
        <dbReference type="Pfam" id="PF08308"/>
    </source>
</evidence>
<evidence type="ECO:0000256" key="1">
    <source>
        <dbReference type="SAM" id="MobiDB-lite"/>
    </source>
</evidence>
<feature type="region of interest" description="Disordered" evidence="1">
    <location>
        <begin position="28"/>
        <end position="62"/>
    </location>
</feature>
<protein>
    <submittedName>
        <fullName evidence="5">PEGA domain-containing protein</fullName>
    </submittedName>
</protein>
<dbReference type="RefSeq" id="WP_153818505.1">
    <property type="nucleotide sequence ID" value="NZ_WJIE01000002.1"/>
</dbReference>
<keyword evidence="2" id="KW-1133">Transmembrane helix</keyword>
<evidence type="ECO:0000256" key="2">
    <source>
        <dbReference type="SAM" id="Phobius"/>
    </source>
</evidence>